<comment type="caution">
    <text evidence="1">The sequence shown here is derived from an EMBL/GenBank/DDBJ whole genome shotgun (WGS) entry which is preliminary data.</text>
</comment>
<gene>
    <name evidence="1" type="ORF">HZH66_008919</name>
</gene>
<reference evidence="1" key="1">
    <citation type="journal article" date="2020" name="G3 (Bethesda)">
        <title>High-Quality Assemblies for Three Invasive Social Wasps from the &lt;i&gt;Vespula&lt;/i&gt; Genus.</title>
        <authorList>
            <person name="Harrop T.W.R."/>
            <person name="Guhlin J."/>
            <person name="McLaughlin G.M."/>
            <person name="Permina E."/>
            <person name="Stockwell P."/>
            <person name="Gilligan J."/>
            <person name="Le Lec M.F."/>
            <person name="Gruber M.A.M."/>
            <person name="Quinn O."/>
            <person name="Lovegrove M."/>
            <person name="Duncan E.J."/>
            <person name="Remnant E.J."/>
            <person name="Van Eeckhoven J."/>
            <person name="Graham B."/>
            <person name="Knapp R.A."/>
            <person name="Langford K.W."/>
            <person name="Kronenberg Z."/>
            <person name="Press M.O."/>
            <person name="Eacker S.M."/>
            <person name="Wilson-Rankin E.E."/>
            <person name="Purcell J."/>
            <person name="Lester P.J."/>
            <person name="Dearden P.K."/>
        </authorList>
    </citation>
    <scope>NUCLEOTIDE SEQUENCE</scope>
    <source>
        <strain evidence="1">Marl-1</strain>
    </source>
</reference>
<evidence type="ECO:0000313" key="1">
    <source>
        <dbReference type="EMBL" id="KAF7393086.1"/>
    </source>
</evidence>
<accession>A0A834JT36</accession>
<name>A0A834JT36_VESVU</name>
<evidence type="ECO:0000313" key="2">
    <source>
        <dbReference type="Proteomes" id="UP000614350"/>
    </source>
</evidence>
<protein>
    <submittedName>
        <fullName evidence="1">Uncharacterized protein</fullName>
    </submittedName>
</protein>
<sequence>MYTVCLNYFVTNNSTKFQSIGKDSLLPRPRVSRSTAAKRSVTLKISEIKAMSTTTTTTTTMTMTTMTTTTTTATTTTATTTTRERARQTSRRAPHFYCAYADYYASNRKGLIIKGRLFATRCSISSPIAFYLSVKEQQWFSV</sequence>
<dbReference type="AlphaFoldDB" id="A0A834JT36"/>
<dbReference type="Proteomes" id="UP000614350">
    <property type="component" value="Unassembled WGS sequence"/>
</dbReference>
<keyword evidence="2" id="KW-1185">Reference proteome</keyword>
<dbReference type="EMBL" id="JACSEA010000009">
    <property type="protein sequence ID" value="KAF7393086.1"/>
    <property type="molecule type" value="Genomic_DNA"/>
</dbReference>
<proteinExistence type="predicted"/>
<organism evidence="1 2">
    <name type="scientific">Vespula vulgaris</name>
    <name type="common">Yellow jacket</name>
    <name type="synonym">Wasp</name>
    <dbReference type="NCBI Taxonomy" id="7454"/>
    <lineage>
        <taxon>Eukaryota</taxon>
        <taxon>Metazoa</taxon>
        <taxon>Ecdysozoa</taxon>
        <taxon>Arthropoda</taxon>
        <taxon>Hexapoda</taxon>
        <taxon>Insecta</taxon>
        <taxon>Pterygota</taxon>
        <taxon>Neoptera</taxon>
        <taxon>Endopterygota</taxon>
        <taxon>Hymenoptera</taxon>
        <taxon>Apocrita</taxon>
        <taxon>Aculeata</taxon>
        <taxon>Vespoidea</taxon>
        <taxon>Vespidae</taxon>
        <taxon>Vespinae</taxon>
        <taxon>Vespula</taxon>
    </lineage>
</organism>